<evidence type="ECO:0000256" key="10">
    <source>
        <dbReference type="RuleBase" id="RU361238"/>
    </source>
</evidence>
<evidence type="ECO:0000256" key="3">
    <source>
        <dbReference type="ARBA" id="ARBA00022651"/>
    </source>
</evidence>
<evidence type="ECO:0000256" key="4">
    <source>
        <dbReference type="ARBA" id="ARBA00022723"/>
    </source>
</evidence>
<dbReference type="EC" id="3.1.1.-" evidence="10"/>
<evidence type="ECO:0000256" key="6">
    <source>
        <dbReference type="ARBA" id="ARBA00022801"/>
    </source>
</evidence>
<dbReference type="PANTHER" id="PTHR33938:SF15">
    <property type="entry name" value="FERULOYL ESTERASE B-RELATED"/>
    <property type="match status" value="1"/>
</dbReference>
<dbReference type="InterPro" id="IPR011118">
    <property type="entry name" value="Tannase/feruloyl_esterase"/>
</dbReference>
<evidence type="ECO:0000313" key="11">
    <source>
        <dbReference type="EMBL" id="OCK84761.1"/>
    </source>
</evidence>
<evidence type="ECO:0000313" key="12">
    <source>
        <dbReference type="Proteomes" id="UP000250266"/>
    </source>
</evidence>
<keyword evidence="3" id="KW-0624">Polysaccharide degradation</keyword>
<feature type="signal peptide" evidence="10">
    <location>
        <begin position="1"/>
        <end position="19"/>
    </location>
</feature>
<keyword evidence="6 10" id="KW-0378">Hydrolase</keyword>
<dbReference type="PANTHER" id="PTHR33938">
    <property type="entry name" value="FERULOYL ESTERASE B-RELATED"/>
    <property type="match status" value="1"/>
</dbReference>
<dbReference type="OrthoDB" id="3039123at2759"/>
<evidence type="ECO:0000256" key="7">
    <source>
        <dbReference type="ARBA" id="ARBA00022837"/>
    </source>
</evidence>
<reference evidence="11 12" key="1">
    <citation type="journal article" date="2016" name="Nat. Commun.">
        <title>Ectomycorrhizal ecology is imprinted in the genome of the dominant symbiotic fungus Cenococcum geophilum.</title>
        <authorList>
            <consortium name="DOE Joint Genome Institute"/>
            <person name="Peter M."/>
            <person name="Kohler A."/>
            <person name="Ohm R.A."/>
            <person name="Kuo A."/>
            <person name="Krutzmann J."/>
            <person name="Morin E."/>
            <person name="Arend M."/>
            <person name="Barry K.W."/>
            <person name="Binder M."/>
            <person name="Choi C."/>
            <person name="Clum A."/>
            <person name="Copeland A."/>
            <person name="Grisel N."/>
            <person name="Haridas S."/>
            <person name="Kipfer T."/>
            <person name="LaButti K."/>
            <person name="Lindquist E."/>
            <person name="Lipzen A."/>
            <person name="Maire R."/>
            <person name="Meier B."/>
            <person name="Mihaltcheva S."/>
            <person name="Molinier V."/>
            <person name="Murat C."/>
            <person name="Poggeler S."/>
            <person name="Quandt C.A."/>
            <person name="Sperisen C."/>
            <person name="Tritt A."/>
            <person name="Tisserant E."/>
            <person name="Crous P.W."/>
            <person name="Henrissat B."/>
            <person name="Nehls U."/>
            <person name="Egli S."/>
            <person name="Spatafora J.W."/>
            <person name="Grigoriev I.V."/>
            <person name="Martin F.M."/>
        </authorList>
    </citation>
    <scope>NUCLEOTIDE SEQUENCE [LARGE SCALE GENOMIC DNA]</scope>
    <source>
        <strain evidence="11 12">CBS 459.81</strain>
    </source>
</reference>
<dbReference type="SUPFAM" id="SSF53474">
    <property type="entry name" value="alpha/beta-Hydrolases"/>
    <property type="match status" value="1"/>
</dbReference>
<dbReference type="Gene3D" id="3.40.50.1820">
    <property type="entry name" value="alpha/beta hydrolase"/>
    <property type="match status" value="1"/>
</dbReference>
<evidence type="ECO:0000256" key="2">
    <source>
        <dbReference type="ARBA" id="ARBA00022487"/>
    </source>
</evidence>
<keyword evidence="12" id="KW-1185">Reference proteome</keyword>
<comment type="similarity">
    <text evidence="1 10">Belongs to the tannase family.</text>
</comment>
<feature type="chain" id="PRO_5034967505" description="Carboxylic ester hydrolase" evidence="10">
    <location>
        <begin position="20"/>
        <end position="395"/>
    </location>
</feature>
<dbReference type="Pfam" id="PF07519">
    <property type="entry name" value="Tannase"/>
    <property type="match status" value="1"/>
</dbReference>
<dbReference type="AlphaFoldDB" id="A0A8E2EJ60"/>
<sequence length="395" mass="43388">MRLQHGLALCASLDRVALAASNFKTTCLEFQPENFIYNSTLRLLEYVTSGTNLTFPGNDASCARSSQVVSTELCRIALSIPTSNRSSIVFELWLPQQWTGQFLATGNGGIDGCIKYEDMAYTIYYGFATTGSNNSHNGTSGFAFYHDPDVVTDFVWRSLHTTATAGKELIKHFYGKPYSKSYYLGCSQGGRQGAKAAEMFPGDYDGVVAGCPAVNFNYISSWRASFYPITGPSNASDFIQPFTWTGLSHREILRQCDGIDGVLDGILEDSDLPLYGEQGQLIYPGLQHGGEVMAVSGLLAGKPFSYSSDWFKYVVYSNPGWDALTWTIHDATVAEALNPPSIWTWPESLSHFRDRGGKLIVYHGGQDNQITALNTERFYNHLSVGMGSPAACLDE</sequence>
<evidence type="ECO:0000256" key="9">
    <source>
        <dbReference type="ARBA" id="ARBA00034075"/>
    </source>
</evidence>
<dbReference type="EMBL" id="KV744831">
    <property type="protein sequence ID" value="OCK84761.1"/>
    <property type="molecule type" value="Genomic_DNA"/>
</dbReference>
<gene>
    <name evidence="11" type="ORF">K432DRAFT_422354</name>
</gene>
<keyword evidence="3" id="KW-0119">Carbohydrate metabolism</keyword>
<dbReference type="InterPro" id="IPR029058">
    <property type="entry name" value="AB_hydrolase_fold"/>
</dbReference>
<comment type="catalytic activity">
    <reaction evidence="9">
        <text>feruloyl-polysaccharide + H2O = ferulate + polysaccharide.</text>
        <dbReference type="EC" id="3.1.1.73"/>
    </reaction>
</comment>
<organism evidence="11 12">
    <name type="scientific">Lepidopterella palustris CBS 459.81</name>
    <dbReference type="NCBI Taxonomy" id="1314670"/>
    <lineage>
        <taxon>Eukaryota</taxon>
        <taxon>Fungi</taxon>
        <taxon>Dikarya</taxon>
        <taxon>Ascomycota</taxon>
        <taxon>Pezizomycotina</taxon>
        <taxon>Dothideomycetes</taxon>
        <taxon>Pleosporomycetidae</taxon>
        <taxon>Mytilinidiales</taxon>
        <taxon>Argynnaceae</taxon>
        <taxon>Lepidopterella</taxon>
    </lineage>
</organism>
<name>A0A8E2EJ60_9PEZI</name>
<dbReference type="Proteomes" id="UP000250266">
    <property type="component" value="Unassembled WGS sequence"/>
</dbReference>
<keyword evidence="3" id="KW-0858">Xylan degradation</keyword>
<keyword evidence="2" id="KW-0719">Serine esterase</keyword>
<keyword evidence="5 10" id="KW-0732">Signal</keyword>
<evidence type="ECO:0000256" key="1">
    <source>
        <dbReference type="ARBA" id="ARBA00006249"/>
    </source>
</evidence>
<dbReference type="GO" id="GO:0046872">
    <property type="term" value="F:metal ion binding"/>
    <property type="evidence" value="ECO:0007669"/>
    <property type="project" value="UniProtKB-KW"/>
</dbReference>
<evidence type="ECO:0000256" key="5">
    <source>
        <dbReference type="ARBA" id="ARBA00022729"/>
    </source>
</evidence>
<proteinExistence type="inferred from homology"/>
<keyword evidence="7" id="KW-0106">Calcium</keyword>
<protein>
    <recommendedName>
        <fullName evidence="10">Carboxylic ester hydrolase</fullName>
        <ecNumber evidence="10">3.1.1.-</ecNumber>
    </recommendedName>
</protein>
<dbReference type="GO" id="GO:0045493">
    <property type="term" value="P:xylan catabolic process"/>
    <property type="evidence" value="ECO:0007669"/>
    <property type="project" value="UniProtKB-KW"/>
</dbReference>
<evidence type="ECO:0000256" key="8">
    <source>
        <dbReference type="ARBA" id="ARBA00023157"/>
    </source>
</evidence>
<accession>A0A8E2EJ60</accession>
<dbReference type="GO" id="GO:0030600">
    <property type="term" value="F:feruloyl esterase activity"/>
    <property type="evidence" value="ECO:0007669"/>
    <property type="project" value="UniProtKB-EC"/>
</dbReference>
<keyword evidence="4" id="KW-0479">Metal-binding</keyword>
<keyword evidence="8" id="KW-1015">Disulfide bond</keyword>